<evidence type="ECO:0000313" key="2">
    <source>
        <dbReference type="Proteomes" id="UP001159363"/>
    </source>
</evidence>
<evidence type="ECO:0000313" key="1">
    <source>
        <dbReference type="EMBL" id="KAJ8880524.1"/>
    </source>
</evidence>
<reference evidence="1 2" key="1">
    <citation type="submission" date="2023-02" db="EMBL/GenBank/DDBJ databases">
        <title>LHISI_Scaffold_Assembly.</title>
        <authorList>
            <person name="Stuart O.P."/>
            <person name="Cleave R."/>
            <person name="Magrath M.J.L."/>
            <person name="Mikheyev A.S."/>
        </authorList>
    </citation>
    <scope>NUCLEOTIDE SEQUENCE [LARGE SCALE GENOMIC DNA]</scope>
    <source>
        <strain evidence="1">Daus_M_001</strain>
        <tissue evidence="1">Leg muscle</tissue>
    </source>
</reference>
<keyword evidence="2" id="KW-1185">Reference proteome</keyword>
<comment type="caution">
    <text evidence="1">The sequence shown here is derived from an EMBL/GenBank/DDBJ whole genome shotgun (WGS) entry which is preliminary data.</text>
</comment>
<organism evidence="1 2">
    <name type="scientific">Dryococelus australis</name>
    <dbReference type="NCBI Taxonomy" id="614101"/>
    <lineage>
        <taxon>Eukaryota</taxon>
        <taxon>Metazoa</taxon>
        <taxon>Ecdysozoa</taxon>
        <taxon>Arthropoda</taxon>
        <taxon>Hexapoda</taxon>
        <taxon>Insecta</taxon>
        <taxon>Pterygota</taxon>
        <taxon>Neoptera</taxon>
        <taxon>Polyneoptera</taxon>
        <taxon>Phasmatodea</taxon>
        <taxon>Verophasmatodea</taxon>
        <taxon>Anareolatae</taxon>
        <taxon>Phasmatidae</taxon>
        <taxon>Eurycanthinae</taxon>
        <taxon>Dryococelus</taxon>
    </lineage>
</organism>
<gene>
    <name evidence="1" type="ORF">PR048_016994</name>
</gene>
<protein>
    <submittedName>
        <fullName evidence="1">Uncharacterized protein</fullName>
    </submittedName>
</protein>
<accession>A0ABQ9H893</accession>
<proteinExistence type="predicted"/>
<dbReference type="Proteomes" id="UP001159363">
    <property type="component" value="Chromosome 5"/>
</dbReference>
<sequence>MEERKYLMRSGDYDWSKLGPIAADVFTYKCPMFSSMLGMFELEDAVGVASAARKARKPRRGQKKRKN</sequence>
<name>A0ABQ9H893_9NEOP</name>
<dbReference type="EMBL" id="JARBHB010000006">
    <property type="protein sequence ID" value="KAJ8880524.1"/>
    <property type="molecule type" value="Genomic_DNA"/>
</dbReference>